<gene>
    <name evidence="2" type="ORF">CUROG_07370</name>
</gene>
<name>A0A5J6ZBB3_9CORY</name>
<keyword evidence="1" id="KW-0472">Membrane</keyword>
<dbReference type="Proteomes" id="UP000326711">
    <property type="component" value="Chromosome"/>
</dbReference>
<dbReference type="EMBL" id="CP045032">
    <property type="protein sequence ID" value="QFQ02827.1"/>
    <property type="molecule type" value="Genomic_DNA"/>
</dbReference>
<evidence type="ECO:0000313" key="3">
    <source>
        <dbReference type="Proteomes" id="UP000326711"/>
    </source>
</evidence>
<dbReference type="KEGG" id="cuo:CUROG_07370"/>
<keyword evidence="1" id="KW-1133">Transmembrane helix</keyword>
<feature type="transmembrane region" description="Helical" evidence="1">
    <location>
        <begin position="42"/>
        <end position="60"/>
    </location>
</feature>
<evidence type="ECO:0000313" key="2">
    <source>
        <dbReference type="EMBL" id="QFQ02827.1"/>
    </source>
</evidence>
<organism evidence="2 3">
    <name type="scientific">Corynebacterium urogenitale</name>
    <dbReference type="NCBI Taxonomy" id="2487892"/>
    <lineage>
        <taxon>Bacteria</taxon>
        <taxon>Bacillati</taxon>
        <taxon>Actinomycetota</taxon>
        <taxon>Actinomycetes</taxon>
        <taxon>Mycobacteriales</taxon>
        <taxon>Corynebacteriaceae</taxon>
        <taxon>Corynebacterium</taxon>
    </lineage>
</organism>
<keyword evidence="3" id="KW-1185">Reference proteome</keyword>
<accession>A0A5J6ZBB3</accession>
<sequence length="122" mass="12478">MEAIDWKGGAWISLARIILTVAGLFLTAAGLFLITVLSTEGITVLVAVVTIAAAVVSLLAPPFPPTKSAFLAAGAVTGISETATGVGGPPMGLVYQHSRPAVLRSTVATCFSSARSFCSSRW</sequence>
<feature type="transmembrane region" description="Helical" evidence="1">
    <location>
        <begin position="12"/>
        <end position="36"/>
    </location>
</feature>
<protein>
    <submittedName>
        <fullName evidence="2">Uncharacterized protein</fullName>
    </submittedName>
</protein>
<dbReference type="OrthoDB" id="5472127at2"/>
<keyword evidence="1" id="KW-0812">Transmembrane</keyword>
<dbReference type="AlphaFoldDB" id="A0A5J6ZBB3"/>
<dbReference type="RefSeq" id="WP_151903144.1">
    <property type="nucleotide sequence ID" value="NZ_CP045032.1"/>
</dbReference>
<reference evidence="3" key="1">
    <citation type="submission" date="2019-10" db="EMBL/GenBank/DDBJ databases">
        <title>Complete genome sequence of Corynebacterium urogenitalis DSM 108747, isolated from the genital tract of a cow.</title>
        <authorList>
            <person name="Ruckert C."/>
            <person name="Ballas P."/>
            <person name="Wagener K."/>
            <person name="Drillich M."/>
            <person name="Kaempfer P."/>
            <person name="Busse H.-J."/>
            <person name="Ehling-Schulz M."/>
        </authorList>
    </citation>
    <scope>NUCLEOTIDE SEQUENCE [LARGE SCALE GENOMIC DNA]</scope>
    <source>
        <strain evidence="3">LMM 1652</strain>
    </source>
</reference>
<evidence type="ECO:0000256" key="1">
    <source>
        <dbReference type="SAM" id="Phobius"/>
    </source>
</evidence>
<proteinExistence type="predicted"/>